<dbReference type="AlphaFoldDB" id="A0A8J7SGR6"/>
<dbReference type="EMBL" id="JAEHHL010000008">
    <property type="protein sequence ID" value="MBK0400332.1"/>
    <property type="molecule type" value="Genomic_DNA"/>
</dbReference>
<dbReference type="RefSeq" id="WP_200610970.1">
    <property type="nucleotide sequence ID" value="NZ_JAEHHL010000008.1"/>
</dbReference>
<reference evidence="1" key="1">
    <citation type="submission" date="2020-12" db="EMBL/GenBank/DDBJ databases">
        <title>Bacterial taxonomy.</title>
        <authorList>
            <person name="Pan X."/>
        </authorList>
    </citation>
    <scope>NUCLEOTIDE SEQUENCE</scope>
    <source>
        <strain evidence="1">M0105</strain>
    </source>
</reference>
<name>A0A8J7SGR6_9RHOB</name>
<proteinExistence type="predicted"/>
<dbReference type="Proteomes" id="UP000655420">
    <property type="component" value="Unassembled WGS sequence"/>
</dbReference>
<sequence length="202" mass="22186">MPHQNRVLPTGEIVAAPWRGAFTGNRGCLHDAGGRLGAVRWRHQNWVCCLTAFRGRWRPIMPPGRWTALFFWDEAAALAAGHRPCGECRHADYRRFMAAWEAAGLPGRGLVERDRVLHRARVTRDRRQVTHRAEAGKVPDGAFIRADGVVALAWRGAAIPWDGGYGAPAPLPDGMVEVLTPVPVVAVLRAGYELSPAFSTRG</sequence>
<evidence type="ECO:0000313" key="1">
    <source>
        <dbReference type="EMBL" id="MBK0400332.1"/>
    </source>
</evidence>
<evidence type="ECO:0000313" key="2">
    <source>
        <dbReference type="Proteomes" id="UP000655420"/>
    </source>
</evidence>
<gene>
    <name evidence="1" type="ORF">H0I76_14120</name>
</gene>
<organism evidence="1 2">
    <name type="scientific">Thermohalobaculum xanthum</name>
    <dbReference type="NCBI Taxonomy" id="2753746"/>
    <lineage>
        <taxon>Bacteria</taxon>
        <taxon>Pseudomonadati</taxon>
        <taxon>Pseudomonadota</taxon>
        <taxon>Alphaproteobacteria</taxon>
        <taxon>Rhodobacterales</taxon>
        <taxon>Paracoccaceae</taxon>
        <taxon>Thermohalobaculum</taxon>
    </lineage>
</organism>
<comment type="caution">
    <text evidence="1">The sequence shown here is derived from an EMBL/GenBank/DDBJ whole genome shotgun (WGS) entry which is preliminary data.</text>
</comment>
<protein>
    <submittedName>
        <fullName evidence="1">Uncharacterized protein</fullName>
    </submittedName>
</protein>
<keyword evidence="2" id="KW-1185">Reference proteome</keyword>
<accession>A0A8J7SGR6</accession>